<sequence length="175" mass="17997">MALFALDDQQPELAPGAWVADSAEVIGQVRLGEDASVWFGAVVRGDQPEPITIGARSNIQDGSVLHADAGLPLTIGADVTVGHKVILHGCTVGDGTLVGMGAVVLNGAVIGKGCLIGAGALVTERQQIPDGSLVVGSPAVVKRQLSPEQQQRLALSAAHYVHNARRYAGGLRRLG</sequence>
<dbReference type="Proteomes" id="UP000676246">
    <property type="component" value="Unassembled WGS sequence"/>
</dbReference>
<dbReference type="SUPFAM" id="SSF51161">
    <property type="entry name" value="Trimeric LpxA-like enzymes"/>
    <property type="match status" value="1"/>
</dbReference>
<dbReference type="Pfam" id="PF00132">
    <property type="entry name" value="Hexapep"/>
    <property type="match status" value="1"/>
</dbReference>
<dbReference type="PANTHER" id="PTHR13061:SF29">
    <property type="entry name" value="GAMMA CARBONIC ANHYDRASE-LIKE 1, MITOCHONDRIAL-RELATED"/>
    <property type="match status" value="1"/>
</dbReference>
<dbReference type="Gene3D" id="2.160.10.10">
    <property type="entry name" value="Hexapeptide repeat proteins"/>
    <property type="match status" value="1"/>
</dbReference>
<dbReference type="InterPro" id="IPR050484">
    <property type="entry name" value="Transf_Hexapept/Carb_Anhydrase"/>
</dbReference>
<dbReference type="EMBL" id="JAGQDD010000013">
    <property type="protein sequence ID" value="MBQ0932109.1"/>
    <property type="molecule type" value="Genomic_DNA"/>
</dbReference>
<proteinExistence type="predicted"/>
<keyword evidence="2" id="KW-1185">Reference proteome</keyword>
<name>A0A940Y8R7_9BURK</name>
<reference evidence="1 2" key="1">
    <citation type="submission" date="2021-04" db="EMBL/GenBank/DDBJ databases">
        <title>The genome sequence of Ideonella sp. 3Y2.</title>
        <authorList>
            <person name="Liu Y."/>
        </authorList>
    </citation>
    <scope>NUCLEOTIDE SEQUENCE [LARGE SCALE GENOMIC DNA]</scope>
    <source>
        <strain evidence="1 2">3Y2</strain>
    </source>
</reference>
<gene>
    <name evidence="1" type="ORF">KAK03_16635</name>
</gene>
<dbReference type="PANTHER" id="PTHR13061">
    <property type="entry name" value="DYNACTIN SUBUNIT P25"/>
    <property type="match status" value="1"/>
</dbReference>
<dbReference type="InterPro" id="IPR011004">
    <property type="entry name" value="Trimer_LpxA-like_sf"/>
</dbReference>
<dbReference type="InterPro" id="IPR047324">
    <property type="entry name" value="LbH_gamma_CA-like"/>
</dbReference>
<evidence type="ECO:0000313" key="2">
    <source>
        <dbReference type="Proteomes" id="UP000676246"/>
    </source>
</evidence>
<dbReference type="InterPro" id="IPR001451">
    <property type="entry name" value="Hexapep"/>
</dbReference>
<organism evidence="1 2">
    <name type="scientific">Ideonella alba</name>
    <dbReference type="NCBI Taxonomy" id="2824118"/>
    <lineage>
        <taxon>Bacteria</taxon>
        <taxon>Pseudomonadati</taxon>
        <taxon>Pseudomonadota</taxon>
        <taxon>Betaproteobacteria</taxon>
        <taxon>Burkholderiales</taxon>
        <taxon>Sphaerotilaceae</taxon>
        <taxon>Ideonella</taxon>
    </lineage>
</organism>
<dbReference type="CDD" id="cd04645">
    <property type="entry name" value="LbH_gamma_CA_like"/>
    <property type="match status" value="1"/>
</dbReference>
<dbReference type="AlphaFoldDB" id="A0A940Y8R7"/>
<protein>
    <submittedName>
        <fullName evidence="1">Gamma carbonic anhydrase family protein</fullName>
    </submittedName>
</protein>
<dbReference type="RefSeq" id="WP_210855404.1">
    <property type="nucleotide sequence ID" value="NZ_JAGQDD010000013.1"/>
</dbReference>
<evidence type="ECO:0000313" key="1">
    <source>
        <dbReference type="EMBL" id="MBQ0932109.1"/>
    </source>
</evidence>
<accession>A0A940Y8R7</accession>
<comment type="caution">
    <text evidence="1">The sequence shown here is derived from an EMBL/GenBank/DDBJ whole genome shotgun (WGS) entry which is preliminary data.</text>
</comment>